<dbReference type="Proteomes" id="UP001501310">
    <property type="component" value="Unassembled WGS sequence"/>
</dbReference>
<gene>
    <name evidence="14 16" type="primary">ribB</name>
    <name evidence="16" type="ORF">GCM10022211_05350</name>
</gene>
<dbReference type="RefSeq" id="WP_344708614.1">
    <property type="nucleotide sequence ID" value="NZ_BAAAZD010000001.1"/>
</dbReference>
<evidence type="ECO:0000259" key="15">
    <source>
        <dbReference type="Pfam" id="PF00925"/>
    </source>
</evidence>
<feature type="binding site" evidence="14">
    <location>
        <begin position="201"/>
        <end position="205"/>
    </location>
    <ligand>
        <name>D-ribulose 5-phosphate</name>
        <dbReference type="ChEBI" id="CHEBI:58121"/>
    </ligand>
</feature>
<keyword evidence="9 14" id="KW-0686">Riboflavin biosynthesis</keyword>
<dbReference type="HAMAP" id="MF_00180">
    <property type="entry name" value="RibB"/>
    <property type="match status" value="1"/>
</dbReference>
<evidence type="ECO:0000256" key="13">
    <source>
        <dbReference type="ARBA" id="ARBA00023239"/>
    </source>
</evidence>
<feature type="site" description="Essential for catalytic activity" evidence="14">
    <location>
        <position position="187"/>
    </location>
</feature>
<dbReference type="Pfam" id="PF00925">
    <property type="entry name" value="GTP_cyclohydro2"/>
    <property type="match status" value="1"/>
</dbReference>
<keyword evidence="12 14" id="KW-0464">Manganese</keyword>
<evidence type="ECO:0000256" key="6">
    <source>
        <dbReference type="ARBA" id="ARBA00008976"/>
    </source>
</evidence>
<evidence type="ECO:0000256" key="7">
    <source>
        <dbReference type="ARBA" id="ARBA00012153"/>
    </source>
</evidence>
<keyword evidence="17" id="KW-1185">Reference proteome</keyword>
<comment type="similarity">
    <text evidence="14">Belongs to the DHBP synthase family.</text>
</comment>
<evidence type="ECO:0000256" key="1">
    <source>
        <dbReference type="ARBA" id="ARBA00000141"/>
    </source>
</evidence>
<name>A0ABP7RJK7_9SPHN</name>
<dbReference type="EC" id="4.1.99.12" evidence="7 14"/>
<protein>
    <recommendedName>
        <fullName evidence="8 14">3,4-dihydroxy-2-butanone 4-phosphate synthase</fullName>
        <shortName evidence="14">DHBP synthase</shortName>
        <ecNumber evidence="7 14">4.1.99.12</ecNumber>
    </recommendedName>
</protein>
<evidence type="ECO:0000256" key="9">
    <source>
        <dbReference type="ARBA" id="ARBA00022619"/>
    </source>
</evidence>
<evidence type="ECO:0000313" key="17">
    <source>
        <dbReference type="Proteomes" id="UP001501310"/>
    </source>
</evidence>
<feature type="binding site" evidence="14">
    <location>
        <position position="89"/>
    </location>
    <ligand>
        <name>Mg(2+)</name>
        <dbReference type="ChEBI" id="CHEBI:18420"/>
        <label>2</label>
    </ligand>
</feature>
<keyword evidence="13 14" id="KW-0456">Lyase</keyword>
<dbReference type="Gene3D" id="3.40.50.10990">
    <property type="entry name" value="GTP cyclohydrolase II"/>
    <property type="match status" value="1"/>
</dbReference>
<dbReference type="InterPro" id="IPR000422">
    <property type="entry name" value="DHBP_synthase_RibB"/>
</dbReference>
<evidence type="ECO:0000256" key="4">
    <source>
        <dbReference type="ARBA" id="ARBA00004904"/>
    </source>
</evidence>
<evidence type="ECO:0000256" key="11">
    <source>
        <dbReference type="ARBA" id="ARBA00022842"/>
    </source>
</evidence>
<dbReference type="PIRSF" id="PIRSF001259">
    <property type="entry name" value="RibA"/>
    <property type="match status" value="1"/>
</dbReference>
<comment type="catalytic activity">
    <reaction evidence="1 14">
        <text>D-ribulose 5-phosphate = (2S)-2-hydroxy-3-oxobutyl phosphate + formate + H(+)</text>
        <dbReference type="Rhea" id="RHEA:18457"/>
        <dbReference type="ChEBI" id="CHEBI:15378"/>
        <dbReference type="ChEBI" id="CHEBI:15740"/>
        <dbReference type="ChEBI" id="CHEBI:58121"/>
        <dbReference type="ChEBI" id="CHEBI:58830"/>
        <dbReference type="EC" id="4.1.99.12"/>
    </reaction>
</comment>
<dbReference type="SUPFAM" id="SSF142695">
    <property type="entry name" value="RibA-like"/>
    <property type="match status" value="1"/>
</dbReference>
<evidence type="ECO:0000256" key="14">
    <source>
        <dbReference type="HAMAP-Rule" id="MF_00180"/>
    </source>
</evidence>
<dbReference type="PANTHER" id="PTHR21327">
    <property type="entry name" value="GTP CYCLOHYDROLASE II-RELATED"/>
    <property type="match status" value="1"/>
</dbReference>
<comment type="cofactor">
    <cofactor evidence="2">
        <name>Mn(2+)</name>
        <dbReference type="ChEBI" id="CHEBI:29035"/>
    </cofactor>
</comment>
<comment type="caution">
    <text evidence="16">The sequence shown here is derived from an EMBL/GenBank/DDBJ whole genome shotgun (WGS) entry which is preliminary data.</text>
</comment>
<evidence type="ECO:0000313" key="16">
    <source>
        <dbReference type="EMBL" id="GAA3998546.1"/>
    </source>
</evidence>
<reference evidence="17" key="1">
    <citation type="journal article" date="2019" name="Int. J. Syst. Evol. Microbiol.">
        <title>The Global Catalogue of Microorganisms (GCM) 10K type strain sequencing project: providing services to taxonomists for standard genome sequencing and annotation.</title>
        <authorList>
            <consortium name="The Broad Institute Genomics Platform"/>
            <consortium name="The Broad Institute Genome Sequencing Center for Infectious Disease"/>
            <person name="Wu L."/>
            <person name="Ma J."/>
        </authorList>
    </citation>
    <scope>NUCLEOTIDE SEQUENCE [LARGE SCALE GENOMIC DNA]</scope>
    <source>
        <strain evidence="17">JCM 16603</strain>
    </source>
</reference>
<comment type="pathway">
    <text evidence="4 14">Cofactor biosynthesis; riboflavin biosynthesis; 2-hydroxy-3-oxobutyl phosphate from D-ribulose 5-phosphate: step 1/1.</text>
</comment>
<dbReference type="PANTHER" id="PTHR21327:SF34">
    <property type="entry name" value="3,4-DIHYDROXY-2-BUTANONE 4-PHOSPHATE SYNTHASE"/>
    <property type="match status" value="1"/>
</dbReference>
<evidence type="ECO:0000256" key="5">
    <source>
        <dbReference type="ARBA" id="ARBA00005520"/>
    </source>
</evidence>
<feature type="binding site" evidence="14">
    <location>
        <position position="204"/>
    </location>
    <ligand>
        <name>Mg(2+)</name>
        <dbReference type="ChEBI" id="CHEBI:18420"/>
        <label>2</label>
    </ligand>
</feature>
<evidence type="ECO:0000256" key="3">
    <source>
        <dbReference type="ARBA" id="ARBA00002284"/>
    </source>
</evidence>
<dbReference type="Pfam" id="PF00926">
    <property type="entry name" value="DHBP_synthase"/>
    <property type="match status" value="1"/>
</dbReference>
<keyword evidence="11 14" id="KW-0460">Magnesium</keyword>
<dbReference type="SUPFAM" id="SSF55821">
    <property type="entry name" value="YrdC/RibB"/>
    <property type="match status" value="1"/>
</dbReference>
<dbReference type="InterPro" id="IPR032677">
    <property type="entry name" value="GTP_cyclohydro_II"/>
</dbReference>
<dbReference type="Gene3D" id="3.90.870.10">
    <property type="entry name" value="DHBP synthase"/>
    <property type="match status" value="1"/>
</dbReference>
<evidence type="ECO:0000256" key="2">
    <source>
        <dbReference type="ARBA" id="ARBA00001936"/>
    </source>
</evidence>
<feature type="binding site" evidence="14">
    <location>
        <begin position="88"/>
        <end position="89"/>
    </location>
    <ligand>
        <name>D-ribulose 5-phosphate</name>
        <dbReference type="ChEBI" id="CHEBI:58121"/>
    </ligand>
</feature>
<comment type="function">
    <text evidence="3 14">Catalyzes the conversion of D-ribulose 5-phosphate to formate and 3,4-dihydroxy-2-butanone 4-phosphate.</text>
</comment>
<accession>A0ABP7RJK7</accession>
<dbReference type="InterPro" id="IPR036144">
    <property type="entry name" value="RibA-like_sf"/>
</dbReference>
<feature type="binding site" evidence="14">
    <location>
        <position position="93"/>
    </location>
    <ligand>
        <name>D-ribulose 5-phosphate</name>
        <dbReference type="ChEBI" id="CHEBI:58121"/>
    </ligand>
</feature>
<feature type="binding site" evidence="14">
    <location>
        <position position="89"/>
    </location>
    <ligand>
        <name>Mg(2+)</name>
        <dbReference type="ChEBI" id="CHEBI:18420"/>
        <label>1</label>
    </ligand>
</feature>
<comment type="subunit">
    <text evidence="14">Homodimer.</text>
</comment>
<organism evidence="16 17">
    <name type="scientific">Sphingomonas humi</name>
    <dbReference type="NCBI Taxonomy" id="335630"/>
    <lineage>
        <taxon>Bacteria</taxon>
        <taxon>Pseudomonadati</taxon>
        <taxon>Pseudomonadota</taxon>
        <taxon>Alphaproteobacteria</taxon>
        <taxon>Sphingomonadales</taxon>
        <taxon>Sphingomonadaceae</taxon>
        <taxon>Sphingomonas</taxon>
    </lineage>
</organism>
<dbReference type="InterPro" id="IPR017945">
    <property type="entry name" value="DHBP_synth_RibB-like_a/b_dom"/>
</dbReference>
<comment type="cofactor">
    <cofactor evidence="14">
        <name>Mg(2+)</name>
        <dbReference type="ChEBI" id="CHEBI:18420"/>
    </cofactor>
    <cofactor evidence="14">
        <name>Mn(2+)</name>
        <dbReference type="ChEBI" id="CHEBI:29035"/>
    </cofactor>
    <text evidence="14">Binds 2 divalent metal cations per subunit. Magnesium or manganese.</text>
</comment>
<dbReference type="EMBL" id="BAAAZD010000001">
    <property type="protein sequence ID" value="GAA3998546.1"/>
    <property type="molecule type" value="Genomic_DNA"/>
</dbReference>
<keyword evidence="10 14" id="KW-0479">Metal-binding</keyword>
<dbReference type="NCBIfam" id="TIGR00506">
    <property type="entry name" value="ribB"/>
    <property type="match status" value="1"/>
</dbReference>
<feature type="domain" description="GTP cyclohydrolase II" evidence="15">
    <location>
        <begin position="269"/>
        <end position="420"/>
    </location>
</feature>
<evidence type="ECO:0000256" key="12">
    <source>
        <dbReference type="ARBA" id="ARBA00023211"/>
    </source>
</evidence>
<proteinExistence type="inferred from homology"/>
<comment type="similarity">
    <text evidence="5">In the N-terminal section; belongs to the DHBP synthase family.</text>
</comment>
<evidence type="ECO:0000256" key="8">
    <source>
        <dbReference type="ARBA" id="ARBA00018836"/>
    </source>
</evidence>
<sequence length="427" mass="45616">MSSNLIERLSAIIETGEVSRSGLARAAGLHPNSLRKLGAPDWNPTADTLGRLEKLLARGTTEVLVGPEAIIDEARNGRMFILVDDDDRENEGDLVIPAQMATPDAINFMARHGRGLICLALTKDRVDALGLPLMTRTNGTRHETAFTVSIEARTGVSTGISAADRARTVAVAIDSANGPDDLVSPGHVFPLVARPGGVLVRAGHTEAAVDVSRLAGLNPSGVICEVMREDGTMARLDDMIDFARTHGLKIGTIRDLIAYRLRRDHLVERVASTPFLSPSGREWQAQVYRDKATGAEQLALLLGPLNPDEPVMVRMHSLDLFADVLGEPSERKGLLPGAMRMIEEQGSGVVVALHAATPGSLSRTADRRVGKEVEEGEALRSYGIGAQILAALGIHDMVLLTNTRHSPVGLSGYGLAIVEERCIEGVA</sequence>
<evidence type="ECO:0000256" key="10">
    <source>
        <dbReference type="ARBA" id="ARBA00022723"/>
    </source>
</evidence>
<feature type="site" description="Essential for catalytic activity" evidence="14">
    <location>
        <position position="225"/>
    </location>
</feature>
<comment type="similarity">
    <text evidence="6">In the C-terminal section; belongs to the GTP cyclohydrolase II family.</text>
</comment>